<dbReference type="InterPro" id="IPR006564">
    <property type="entry name" value="Znf_PMZ"/>
</dbReference>
<feature type="region of interest" description="Disordered" evidence="5">
    <location>
        <begin position="137"/>
        <end position="172"/>
    </location>
</feature>
<evidence type="ECO:0000256" key="2">
    <source>
        <dbReference type="ARBA" id="ARBA00022771"/>
    </source>
</evidence>
<evidence type="ECO:0000256" key="4">
    <source>
        <dbReference type="PROSITE-ProRule" id="PRU00325"/>
    </source>
</evidence>
<evidence type="ECO:0000313" key="8">
    <source>
        <dbReference type="Proteomes" id="UP000824120"/>
    </source>
</evidence>
<dbReference type="InterPro" id="IPR058594">
    <property type="entry name" value="PB1-like_dom_pln"/>
</dbReference>
<dbReference type="AlphaFoldDB" id="A0A9J5X353"/>
<dbReference type="PANTHER" id="PTHR31973:SF197">
    <property type="entry name" value="SWIM-TYPE DOMAIN-CONTAINING PROTEIN"/>
    <property type="match status" value="1"/>
</dbReference>
<keyword evidence="2 4" id="KW-0863">Zinc-finger</keyword>
<feature type="region of interest" description="Disordered" evidence="5">
    <location>
        <begin position="203"/>
        <end position="225"/>
    </location>
</feature>
<dbReference type="Pfam" id="PF04434">
    <property type="entry name" value="SWIM"/>
    <property type="match status" value="1"/>
</dbReference>
<dbReference type="Pfam" id="PF26130">
    <property type="entry name" value="PB1-like"/>
    <property type="match status" value="1"/>
</dbReference>
<keyword evidence="3" id="KW-0862">Zinc</keyword>
<evidence type="ECO:0000256" key="5">
    <source>
        <dbReference type="SAM" id="MobiDB-lite"/>
    </source>
</evidence>
<name>A0A9J5X353_SOLCO</name>
<gene>
    <name evidence="7" type="ORF">H5410_052351</name>
</gene>
<dbReference type="SMART" id="SM00575">
    <property type="entry name" value="ZnF_PMZ"/>
    <property type="match status" value="1"/>
</dbReference>
<dbReference type="GO" id="GO:0008270">
    <property type="term" value="F:zinc ion binding"/>
    <property type="evidence" value="ECO:0007669"/>
    <property type="project" value="UniProtKB-KW"/>
</dbReference>
<evidence type="ECO:0000256" key="1">
    <source>
        <dbReference type="ARBA" id="ARBA00022723"/>
    </source>
</evidence>
<evidence type="ECO:0000256" key="3">
    <source>
        <dbReference type="ARBA" id="ARBA00022833"/>
    </source>
</evidence>
<dbReference type="InterPro" id="IPR007527">
    <property type="entry name" value="Znf_SWIM"/>
</dbReference>
<dbReference type="Proteomes" id="UP000824120">
    <property type="component" value="Chromosome 10"/>
</dbReference>
<evidence type="ECO:0000259" key="6">
    <source>
        <dbReference type="PROSITE" id="PS50966"/>
    </source>
</evidence>
<sequence>MSGFTLVTLRWYHGGVLDLSSGQPIYTGGQVTKFLDVDVDKMSYFELRGYIKELGYTTTCTFSIKPTGSGILEDIDNDMDILDLCCSLEDGDIVEIYVKHESGSTFNKGAEPNHGPNIVVGDETLSGEDHFTTTPQTTAVTAARASSTSTSINTTNPTTTDPASTDPDPATADPVSIDPTTVDLNDIDVGPVGFDLVEEDSFDYSTEESVDTKGELVGNDDEDYDSDVNEEVRELRPEKRTFQIRKRNERVQANTEEVLVGEVGPDLGFDETEIGKISVEGRLGGDEPYYPSSDADNFEIDEDECCDKDEHNSDAESSYSGWVNIPRRVNISRRKSTKKKKIVHDPTAKKVVWQLGMVFSDVYEFRRAMKCLGPKKMMDALMYYNIKYWCKVYFNTRVKYDFVDNNMSEYFNAWILAARHKTIITMLEEIRVKMMTRICNLREFTNTWKCNFSPMALKVLQENIDRSMNCSIEFNGVAGFEVREGLCQHTVDLGRRNCSCRVWQLKGIPCAHVVAAIYLIAATVRKLT</sequence>
<comment type="caution">
    <text evidence="7">The sequence shown here is derived from an EMBL/GenBank/DDBJ whole genome shotgun (WGS) entry which is preliminary data.</text>
</comment>
<accession>A0A9J5X353</accession>
<dbReference type="EMBL" id="JACXVP010000010">
    <property type="protein sequence ID" value="KAG5581724.1"/>
    <property type="molecule type" value="Genomic_DNA"/>
</dbReference>
<organism evidence="7 8">
    <name type="scientific">Solanum commersonii</name>
    <name type="common">Commerson's wild potato</name>
    <name type="synonym">Commerson's nightshade</name>
    <dbReference type="NCBI Taxonomy" id="4109"/>
    <lineage>
        <taxon>Eukaryota</taxon>
        <taxon>Viridiplantae</taxon>
        <taxon>Streptophyta</taxon>
        <taxon>Embryophyta</taxon>
        <taxon>Tracheophyta</taxon>
        <taxon>Spermatophyta</taxon>
        <taxon>Magnoliopsida</taxon>
        <taxon>eudicotyledons</taxon>
        <taxon>Gunneridae</taxon>
        <taxon>Pentapetalae</taxon>
        <taxon>asterids</taxon>
        <taxon>lamiids</taxon>
        <taxon>Solanales</taxon>
        <taxon>Solanaceae</taxon>
        <taxon>Solanoideae</taxon>
        <taxon>Solaneae</taxon>
        <taxon>Solanum</taxon>
    </lineage>
</organism>
<keyword evidence="8" id="KW-1185">Reference proteome</keyword>
<dbReference type="PANTHER" id="PTHR31973">
    <property type="entry name" value="POLYPROTEIN, PUTATIVE-RELATED"/>
    <property type="match status" value="1"/>
</dbReference>
<reference evidence="7 8" key="1">
    <citation type="submission" date="2020-09" db="EMBL/GenBank/DDBJ databases">
        <title>De no assembly of potato wild relative species, Solanum commersonii.</title>
        <authorList>
            <person name="Cho K."/>
        </authorList>
    </citation>
    <scope>NUCLEOTIDE SEQUENCE [LARGE SCALE GENOMIC DNA]</scope>
    <source>
        <strain evidence="7">LZ3.2</strain>
        <tissue evidence="7">Leaf</tissue>
    </source>
</reference>
<protein>
    <recommendedName>
        <fullName evidence="6">SWIM-type domain-containing protein</fullName>
    </recommendedName>
</protein>
<evidence type="ECO:0000313" key="7">
    <source>
        <dbReference type="EMBL" id="KAG5581724.1"/>
    </source>
</evidence>
<dbReference type="PROSITE" id="PS50966">
    <property type="entry name" value="ZF_SWIM"/>
    <property type="match status" value="1"/>
</dbReference>
<proteinExistence type="predicted"/>
<feature type="domain" description="SWIM-type" evidence="6">
    <location>
        <begin position="489"/>
        <end position="521"/>
    </location>
</feature>
<keyword evidence="1" id="KW-0479">Metal-binding</keyword>